<sequence>MAKSQVETALPRSSQPVLATAVRLGPLTEEPNLKKKMQAAPEPGIPRQIGVARSVAATATAQSTHAQLRWQPAPGGMQRAAISFTSEDAWGVRPGLLVRSLPANTTLRFYAQAGTEVVQVSGAEVLRTVQRNLDAGDTSDAARTYWAPDFGGAETTLELELPAKANLAELDVAVPTLSHFFVSPAKADATPIAKDLGDADRCNVDVSCNTQYSSESRAVARMTFVKDGGSSYLCTGTLLNDIRSSRTPYFLSADHCIPTQTVASTLTTDWFYRSTACDSKEPNADTQHVTGGATLLHSNILTDTAFMRLNASAPQGSVYAGSYFGAMSKNADVAGIHHARGDMQKISTGSITQFSDCSFLDDNLYCPISTEQSSNSYEVRWKQGITEQGSSGSGLFYSIGSTRYLVGQLSGGNSRCLRWGARTTGRDNYGRFDLVFRSALKNWLKPGS</sequence>
<reference evidence="2" key="1">
    <citation type="submission" date="2023-07" db="EMBL/GenBank/DDBJ databases">
        <title>Verminephrobacter genomes.</title>
        <authorList>
            <person name="Lund M.B."/>
        </authorList>
    </citation>
    <scope>NUCLEOTIDE SEQUENCE [LARGE SCALE GENOMIC DNA]</scope>
    <source>
        <strain evidence="2">AtM5-05</strain>
    </source>
</reference>
<protein>
    <submittedName>
        <fullName evidence="1">Endoproteinase ArgC</fullName>
    </submittedName>
</protein>
<dbReference type="Gene3D" id="2.40.10.10">
    <property type="entry name" value="Trypsin-like serine proteases"/>
    <property type="match status" value="2"/>
</dbReference>
<accession>A0ABT3KRE1</accession>
<dbReference type="InterPro" id="IPR043504">
    <property type="entry name" value="Peptidase_S1_PA_chymotrypsin"/>
</dbReference>
<name>A0ABT3KRE1_9BURK</name>
<organism evidence="1 2">
    <name type="scientific">Verminephrobacter aporrectodeae subsp. tuberculatae</name>
    <dbReference type="NCBI Taxonomy" id="1110392"/>
    <lineage>
        <taxon>Bacteria</taxon>
        <taxon>Pseudomonadati</taxon>
        <taxon>Pseudomonadota</taxon>
        <taxon>Betaproteobacteria</taxon>
        <taxon>Burkholderiales</taxon>
        <taxon>Comamonadaceae</taxon>
        <taxon>Verminephrobacter</taxon>
    </lineage>
</organism>
<evidence type="ECO:0000313" key="2">
    <source>
        <dbReference type="Proteomes" id="UP001208935"/>
    </source>
</evidence>
<keyword evidence="2" id="KW-1185">Reference proteome</keyword>
<proteinExistence type="predicted"/>
<dbReference type="InterPro" id="IPR009003">
    <property type="entry name" value="Peptidase_S1_PA"/>
</dbReference>
<dbReference type="EMBL" id="QZCW01000001">
    <property type="protein sequence ID" value="MCW5320707.1"/>
    <property type="molecule type" value="Genomic_DNA"/>
</dbReference>
<dbReference type="PANTHER" id="PTHR36234:SF5">
    <property type="entry name" value="LYSYL ENDOPEPTIDASE"/>
    <property type="match status" value="1"/>
</dbReference>
<gene>
    <name evidence="1" type="ORF">D5039_05840</name>
</gene>
<comment type="caution">
    <text evidence="1">The sequence shown here is derived from an EMBL/GenBank/DDBJ whole genome shotgun (WGS) entry which is preliminary data.</text>
</comment>
<dbReference type="SUPFAM" id="SSF50494">
    <property type="entry name" value="Trypsin-like serine proteases"/>
    <property type="match status" value="1"/>
</dbReference>
<dbReference type="Proteomes" id="UP001208935">
    <property type="component" value="Unassembled WGS sequence"/>
</dbReference>
<evidence type="ECO:0000313" key="1">
    <source>
        <dbReference type="EMBL" id="MCW5320707.1"/>
    </source>
</evidence>
<dbReference type="PANTHER" id="PTHR36234">
    <property type="entry name" value="LYSYL ENDOPEPTIDASE"/>
    <property type="match status" value="1"/>
</dbReference>